<accession>A0ABD3IS79</accession>
<reference evidence="2 3" key="1">
    <citation type="submission" date="2024-11" db="EMBL/GenBank/DDBJ databases">
        <title>Chromosome-level genome assembly of Eucalyptus globulus Labill. provides insights into its genome evolution.</title>
        <authorList>
            <person name="Li X."/>
        </authorList>
    </citation>
    <scope>NUCLEOTIDE SEQUENCE [LARGE SCALE GENOMIC DNA]</scope>
    <source>
        <strain evidence="2">CL2024</strain>
        <tissue evidence="2">Fresh tender leaves</tissue>
    </source>
</reference>
<evidence type="ECO:0000256" key="1">
    <source>
        <dbReference type="SAM" id="MobiDB-lite"/>
    </source>
</evidence>
<dbReference type="PANTHER" id="PTHR33095">
    <property type="entry name" value="OS07G0619500 PROTEIN"/>
    <property type="match status" value="1"/>
</dbReference>
<evidence type="ECO:0000313" key="3">
    <source>
        <dbReference type="Proteomes" id="UP001634007"/>
    </source>
</evidence>
<feature type="region of interest" description="Disordered" evidence="1">
    <location>
        <begin position="175"/>
        <end position="206"/>
    </location>
</feature>
<organism evidence="2 3">
    <name type="scientific">Eucalyptus globulus</name>
    <name type="common">Tasmanian blue gum</name>
    <dbReference type="NCBI Taxonomy" id="34317"/>
    <lineage>
        <taxon>Eukaryota</taxon>
        <taxon>Viridiplantae</taxon>
        <taxon>Streptophyta</taxon>
        <taxon>Embryophyta</taxon>
        <taxon>Tracheophyta</taxon>
        <taxon>Spermatophyta</taxon>
        <taxon>Magnoliopsida</taxon>
        <taxon>eudicotyledons</taxon>
        <taxon>Gunneridae</taxon>
        <taxon>Pentapetalae</taxon>
        <taxon>rosids</taxon>
        <taxon>malvids</taxon>
        <taxon>Myrtales</taxon>
        <taxon>Myrtaceae</taxon>
        <taxon>Myrtoideae</taxon>
        <taxon>Eucalypteae</taxon>
        <taxon>Eucalyptus</taxon>
    </lineage>
</organism>
<gene>
    <name evidence="2" type="ORF">ACJRO7_008457</name>
</gene>
<feature type="compositionally biased region" description="Basic residues" evidence="1">
    <location>
        <begin position="130"/>
        <end position="141"/>
    </location>
</feature>
<feature type="region of interest" description="Disordered" evidence="1">
    <location>
        <begin position="121"/>
        <end position="162"/>
    </location>
</feature>
<proteinExistence type="predicted"/>
<comment type="caution">
    <text evidence="2">The sequence shown here is derived from an EMBL/GenBank/DDBJ whole genome shotgun (WGS) entry which is preliminary data.</text>
</comment>
<name>A0ABD3IS79_EUCGL</name>
<protein>
    <submittedName>
        <fullName evidence="2">Uncharacterized protein</fullName>
    </submittedName>
</protein>
<evidence type="ECO:0000313" key="2">
    <source>
        <dbReference type="EMBL" id="KAL3716880.1"/>
    </source>
</evidence>
<feature type="compositionally biased region" description="Acidic residues" evidence="1">
    <location>
        <begin position="53"/>
        <end position="70"/>
    </location>
</feature>
<dbReference type="Pfam" id="PF07816">
    <property type="entry name" value="DUF1645"/>
    <property type="match status" value="1"/>
</dbReference>
<feature type="region of interest" description="Disordered" evidence="1">
    <location>
        <begin position="43"/>
        <end position="70"/>
    </location>
</feature>
<dbReference type="EMBL" id="JBJKBG010000011">
    <property type="protein sequence ID" value="KAL3716880.1"/>
    <property type="molecule type" value="Genomic_DNA"/>
</dbReference>
<dbReference type="Proteomes" id="UP001634007">
    <property type="component" value="Unassembled WGS sequence"/>
</dbReference>
<dbReference type="AlphaFoldDB" id="A0ABD3IS79"/>
<dbReference type="InterPro" id="IPR012442">
    <property type="entry name" value="DUF1645_plant"/>
</dbReference>
<keyword evidence="3" id="KW-1185">Reference proteome</keyword>
<sequence length="206" mass="22718">MIQHLPTGSQMQTSALLALCPSFGSYCSSKIADIASRVTEAMAMESSLKGEPAGEEPEREEPTAEQEEEGEARNFEFTFVDGGSELPAMVAADEIFCNGRMRPLCPILHEAVLPDIAIQDRDDDGLNSRNSRKRPSRRPLKKLMSEERDLFASGSSSEADELDRVAPEMYCAWTPKSSGASQIRSKSKSNSTHDSKRWKLKAMLSD</sequence>
<dbReference type="PANTHER" id="PTHR33095:SF23">
    <property type="entry name" value="DUF1645 FAMILY PROTEIN"/>
    <property type="match status" value="1"/>
</dbReference>
<feature type="compositionally biased region" description="Polar residues" evidence="1">
    <location>
        <begin position="175"/>
        <end position="190"/>
    </location>
</feature>